<evidence type="ECO:0000313" key="3">
    <source>
        <dbReference type="EMBL" id="GMG84526.1"/>
    </source>
</evidence>
<dbReference type="PRINTS" id="PR00040">
    <property type="entry name" value="HTHMERR"/>
</dbReference>
<organism evidence="3 4">
    <name type="scientific">Paralimibaculum aggregatum</name>
    <dbReference type="NCBI Taxonomy" id="3036245"/>
    <lineage>
        <taxon>Bacteria</taxon>
        <taxon>Pseudomonadati</taxon>
        <taxon>Pseudomonadota</taxon>
        <taxon>Alphaproteobacteria</taxon>
        <taxon>Rhodobacterales</taxon>
        <taxon>Paracoccaceae</taxon>
        <taxon>Paralimibaculum</taxon>
    </lineage>
</organism>
<dbReference type="PANTHER" id="PTHR30204:SF92">
    <property type="entry name" value="HTH-TYPE TRANSCRIPTIONAL REGULATOR ZNTR"/>
    <property type="match status" value="1"/>
</dbReference>
<dbReference type="RefSeq" id="WP_285673567.1">
    <property type="nucleotide sequence ID" value="NZ_BSYI01000037.1"/>
</dbReference>
<dbReference type="EMBL" id="BSYI01000037">
    <property type="protein sequence ID" value="GMG84526.1"/>
    <property type="molecule type" value="Genomic_DNA"/>
</dbReference>
<dbReference type="InterPro" id="IPR000551">
    <property type="entry name" value="MerR-type_HTH_dom"/>
</dbReference>
<proteinExistence type="predicted"/>
<protein>
    <submittedName>
        <fullName evidence="3">Helix-turn-helix domain-containing protein</fullName>
    </submittedName>
</protein>
<dbReference type="Gene3D" id="1.10.1660.10">
    <property type="match status" value="1"/>
</dbReference>
<sequence>MEFTPTFIPITRGVLAKRSGCNLETIRYYEKIALLPAPRRSAGGQRLYTDQDQRRLRFIMRARELGFSIDEIRSLLSMATAGTYTCAQIHGLTVAHLQDIRKKLADLARLERTLSEIADRCASDTAPDCPVIDALWEDQEQS</sequence>
<dbReference type="InterPro" id="IPR047057">
    <property type="entry name" value="MerR_fam"/>
</dbReference>
<dbReference type="CDD" id="cd04785">
    <property type="entry name" value="HTH_CadR-PbrR-like"/>
    <property type="match status" value="1"/>
</dbReference>
<evidence type="ECO:0000259" key="2">
    <source>
        <dbReference type="PROSITE" id="PS50937"/>
    </source>
</evidence>
<reference evidence="3 4" key="1">
    <citation type="submission" date="2023-04" db="EMBL/GenBank/DDBJ databases">
        <title>Marinoamorphus aggregata gen. nov., sp. Nov., isolate from tissue of brittle star Ophioplocus japonicus.</title>
        <authorList>
            <person name="Kawano K."/>
            <person name="Sawayama S."/>
            <person name="Nakagawa S."/>
        </authorList>
    </citation>
    <scope>NUCLEOTIDE SEQUENCE [LARGE SCALE GENOMIC DNA]</scope>
    <source>
        <strain evidence="3 4">NKW23</strain>
    </source>
</reference>
<keyword evidence="4" id="KW-1185">Reference proteome</keyword>
<comment type="caution">
    <text evidence="3">The sequence shown here is derived from an EMBL/GenBank/DDBJ whole genome shotgun (WGS) entry which is preliminary data.</text>
</comment>
<feature type="domain" description="HTH merR-type" evidence="2">
    <location>
        <begin position="13"/>
        <end position="78"/>
    </location>
</feature>
<keyword evidence="1" id="KW-0238">DNA-binding</keyword>
<name>A0ABQ6LMV0_9RHOB</name>
<accession>A0ABQ6LMV0</accession>
<evidence type="ECO:0000256" key="1">
    <source>
        <dbReference type="ARBA" id="ARBA00023125"/>
    </source>
</evidence>
<evidence type="ECO:0000313" key="4">
    <source>
        <dbReference type="Proteomes" id="UP001239909"/>
    </source>
</evidence>
<dbReference type="SMART" id="SM00422">
    <property type="entry name" value="HTH_MERR"/>
    <property type="match status" value="1"/>
</dbReference>
<gene>
    <name evidence="3" type="ORF">LNKW23_37420</name>
</gene>
<dbReference type="InterPro" id="IPR009061">
    <property type="entry name" value="DNA-bd_dom_put_sf"/>
</dbReference>
<dbReference type="Proteomes" id="UP001239909">
    <property type="component" value="Unassembled WGS sequence"/>
</dbReference>
<dbReference type="Pfam" id="PF13411">
    <property type="entry name" value="MerR_1"/>
    <property type="match status" value="1"/>
</dbReference>
<dbReference type="SUPFAM" id="SSF46955">
    <property type="entry name" value="Putative DNA-binding domain"/>
    <property type="match status" value="1"/>
</dbReference>
<dbReference type="PROSITE" id="PS50937">
    <property type="entry name" value="HTH_MERR_2"/>
    <property type="match status" value="1"/>
</dbReference>
<dbReference type="PANTHER" id="PTHR30204">
    <property type="entry name" value="REDOX-CYCLING DRUG-SENSING TRANSCRIPTIONAL ACTIVATOR SOXR"/>
    <property type="match status" value="1"/>
</dbReference>